<sequence length="191" mass="20078">MRRRDVLAGLGSAGVVAGAGAIAVYGLPSTERLLNEESADEPDEPLEIETIDAPGSEAGTIEVPTIGQVTFVDLFGTWCAPCIEQMPALATANERIGEDVLFCSVTNESVGENGSITEAELVEWWDEHDGDWMVGHDPAAELTARYLEGGFPTAVAIDASGRVQWADSGVKSADELVSGIEQALEADAGDE</sequence>
<accession>A0A1G9G0H7</accession>
<evidence type="ECO:0000313" key="3">
    <source>
        <dbReference type="Proteomes" id="UP000198882"/>
    </source>
</evidence>
<dbReference type="InterPro" id="IPR036249">
    <property type="entry name" value="Thioredoxin-like_sf"/>
</dbReference>
<gene>
    <name evidence="2" type="ORF">SAMN04515672_4360</name>
</gene>
<dbReference type="RefSeq" id="WP_090311719.1">
    <property type="nucleotide sequence ID" value="NZ_FNFE01000008.1"/>
</dbReference>
<dbReference type="PANTHER" id="PTHR42852:SF17">
    <property type="entry name" value="THIOREDOXIN-LIKE PROTEIN HI_1115"/>
    <property type="match status" value="1"/>
</dbReference>
<reference evidence="3" key="1">
    <citation type="submission" date="2016-10" db="EMBL/GenBank/DDBJ databases">
        <authorList>
            <person name="Varghese N."/>
            <person name="Submissions S."/>
        </authorList>
    </citation>
    <scope>NUCLEOTIDE SEQUENCE [LARGE SCALE GENOMIC DNA]</scope>
    <source>
        <strain evidence="3">B4,CECT 8067,JCM 17497</strain>
    </source>
</reference>
<name>A0A1G9G0H7_9EURY</name>
<dbReference type="InterPro" id="IPR013766">
    <property type="entry name" value="Thioredoxin_domain"/>
</dbReference>
<proteinExistence type="predicted"/>
<feature type="domain" description="Thioredoxin" evidence="1">
    <location>
        <begin position="42"/>
        <end position="185"/>
    </location>
</feature>
<dbReference type="InterPro" id="IPR013740">
    <property type="entry name" value="Redoxin"/>
</dbReference>
<dbReference type="AlphaFoldDB" id="A0A1G9G0H7"/>
<dbReference type="EMBL" id="FNFE01000008">
    <property type="protein sequence ID" value="SDK93893.1"/>
    <property type="molecule type" value="Genomic_DNA"/>
</dbReference>
<dbReference type="Proteomes" id="UP000198882">
    <property type="component" value="Unassembled WGS sequence"/>
</dbReference>
<evidence type="ECO:0000313" key="2">
    <source>
        <dbReference type="EMBL" id="SDK93893.1"/>
    </source>
</evidence>
<dbReference type="GO" id="GO:0016491">
    <property type="term" value="F:oxidoreductase activity"/>
    <property type="evidence" value="ECO:0007669"/>
    <property type="project" value="InterPro"/>
</dbReference>
<keyword evidence="2" id="KW-0413">Isomerase</keyword>
<dbReference type="STRING" id="1095776.SAMN04515672_4360"/>
<evidence type="ECO:0000259" key="1">
    <source>
        <dbReference type="PROSITE" id="PS51352"/>
    </source>
</evidence>
<dbReference type="PROSITE" id="PS51352">
    <property type="entry name" value="THIOREDOXIN_2"/>
    <property type="match status" value="1"/>
</dbReference>
<dbReference type="Pfam" id="PF08534">
    <property type="entry name" value="Redoxin"/>
    <property type="match status" value="1"/>
</dbReference>
<dbReference type="CDD" id="cd02966">
    <property type="entry name" value="TlpA_like_family"/>
    <property type="match status" value="1"/>
</dbReference>
<dbReference type="OrthoDB" id="115386at2157"/>
<dbReference type="InterPro" id="IPR050553">
    <property type="entry name" value="Thioredoxin_ResA/DsbE_sf"/>
</dbReference>
<dbReference type="GO" id="GO:0016853">
    <property type="term" value="F:isomerase activity"/>
    <property type="evidence" value="ECO:0007669"/>
    <property type="project" value="UniProtKB-KW"/>
</dbReference>
<keyword evidence="3" id="KW-1185">Reference proteome</keyword>
<dbReference type="Gene3D" id="3.40.30.10">
    <property type="entry name" value="Glutaredoxin"/>
    <property type="match status" value="1"/>
</dbReference>
<dbReference type="PANTHER" id="PTHR42852">
    <property type="entry name" value="THIOL:DISULFIDE INTERCHANGE PROTEIN DSBE"/>
    <property type="match status" value="1"/>
</dbReference>
<dbReference type="SUPFAM" id="SSF52833">
    <property type="entry name" value="Thioredoxin-like"/>
    <property type="match status" value="1"/>
</dbReference>
<organism evidence="2 3">
    <name type="scientific">Natronorubrum texcoconense</name>
    <dbReference type="NCBI Taxonomy" id="1095776"/>
    <lineage>
        <taxon>Archaea</taxon>
        <taxon>Methanobacteriati</taxon>
        <taxon>Methanobacteriota</taxon>
        <taxon>Stenosarchaea group</taxon>
        <taxon>Halobacteria</taxon>
        <taxon>Halobacteriales</taxon>
        <taxon>Natrialbaceae</taxon>
        <taxon>Natronorubrum</taxon>
    </lineage>
</organism>
<protein>
    <submittedName>
        <fullName evidence="2">Thiol-disulfide isomerase or thioredoxin</fullName>
    </submittedName>
</protein>